<keyword evidence="1" id="KW-1133">Transmembrane helix</keyword>
<dbReference type="EMBL" id="MN739111">
    <property type="protein sequence ID" value="QHS89526.1"/>
    <property type="molecule type" value="Genomic_DNA"/>
</dbReference>
<proteinExistence type="predicted"/>
<evidence type="ECO:0000256" key="1">
    <source>
        <dbReference type="SAM" id="Phobius"/>
    </source>
</evidence>
<sequence length="282" mass="31083">MNASSTRYGQSYLSGFINLLVVVVALVIFYYSFQFFFGGATQNSSMVESGKITANQGVKIYKNEAQIYEGGEYSVNMWLYISGWKTNQGTRKHVFEVGGPNFSTLLVALGAYKNSLSVRVSTKGNSGVDASGNDASGNRMMQAQAQGQEGEVMLDAATLTNFFKPLSMDDGLLNVQPSCDIEEIDLQRWTQVTIVINGRTCDVYMDGKLARSCVLPHFYKVDPTSQSVKLVDRAGFDGYVSRVNTFNYALTPNVIYQSYMAGPSGSNLDAWEYFKSFFKSAS</sequence>
<protein>
    <submittedName>
        <fullName evidence="2">Uncharacterized protein</fullName>
    </submittedName>
</protein>
<dbReference type="Gene3D" id="2.60.120.200">
    <property type="match status" value="1"/>
</dbReference>
<keyword evidence="1" id="KW-0472">Membrane</keyword>
<dbReference type="SUPFAM" id="SSF49899">
    <property type="entry name" value="Concanavalin A-like lectins/glucanases"/>
    <property type="match status" value="1"/>
</dbReference>
<organism evidence="2">
    <name type="scientific">viral metagenome</name>
    <dbReference type="NCBI Taxonomy" id="1070528"/>
    <lineage>
        <taxon>unclassified sequences</taxon>
        <taxon>metagenomes</taxon>
        <taxon>organismal metagenomes</taxon>
    </lineage>
</organism>
<dbReference type="InterPro" id="IPR013320">
    <property type="entry name" value="ConA-like_dom_sf"/>
</dbReference>
<reference evidence="2" key="1">
    <citation type="journal article" date="2020" name="Nature">
        <title>Giant virus diversity and host interactions through global metagenomics.</title>
        <authorList>
            <person name="Schulz F."/>
            <person name="Roux S."/>
            <person name="Paez-Espino D."/>
            <person name="Jungbluth S."/>
            <person name="Walsh D.A."/>
            <person name="Denef V.J."/>
            <person name="McMahon K.D."/>
            <person name="Konstantinidis K.T."/>
            <person name="Eloe-Fadrosh E.A."/>
            <person name="Kyrpides N.C."/>
            <person name="Woyke T."/>
        </authorList>
    </citation>
    <scope>NUCLEOTIDE SEQUENCE</scope>
    <source>
        <strain evidence="2">GVMAG-M-3300010158-60</strain>
    </source>
</reference>
<feature type="transmembrane region" description="Helical" evidence="1">
    <location>
        <begin position="12"/>
        <end position="33"/>
    </location>
</feature>
<keyword evidence="1" id="KW-0812">Transmembrane</keyword>
<dbReference type="AlphaFoldDB" id="A0A6C0BBN8"/>
<name>A0A6C0BBN8_9ZZZZ</name>
<accession>A0A6C0BBN8</accession>
<evidence type="ECO:0000313" key="2">
    <source>
        <dbReference type="EMBL" id="QHS89526.1"/>
    </source>
</evidence>